<dbReference type="Proteomes" id="UP001164746">
    <property type="component" value="Chromosome 1"/>
</dbReference>
<keyword evidence="2" id="KW-1185">Reference proteome</keyword>
<sequence>MAQRNDHDYSVKVRRSRRTCHNEILMIPVPKCDSHDSHSTIFLEVVAQWYGATNDAAIFLLAHLEANEAGVLLRYSGSALINNLLTSILRLLRLHTMMSMPWVISAQKRRLADVFTRNELTNGSIRSKAEGGMCHFNE</sequence>
<gene>
    <name evidence="1" type="ORF">MAR_006369</name>
</gene>
<evidence type="ECO:0000313" key="1">
    <source>
        <dbReference type="EMBL" id="WAQ93898.1"/>
    </source>
</evidence>
<protein>
    <submittedName>
        <fullName evidence="1">Uncharacterized protein</fullName>
    </submittedName>
</protein>
<proteinExistence type="predicted"/>
<dbReference type="EMBL" id="CP111012">
    <property type="protein sequence ID" value="WAQ93898.1"/>
    <property type="molecule type" value="Genomic_DNA"/>
</dbReference>
<organism evidence="1 2">
    <name type="scientific">Mya arenaria</name>
    <name type="common">Soft-shell clam</name>
    <dbReference type="NCBI Taxonomy" id="6604"/>
    <lineage>
        <taxon>Eukaryota</taxon>
        <taxon>Metazoa</taxon>
        <taxon>Spiralia</taxon>
        <taxon>Lophotrochozoa</taxon>
        <taxon>Mollusca</taxon>
        <taxon>Bivalvia</taxon>
        <taxon>Autobranchia</taxon>
        <taxon>Heteroconchia</taxon>
        <taxon>Euheterodonta</taxon>
        <taxon>Imparidentia</taxon>
        <taxon>Neoheterodontei</taxon>
        <taxon>Myida</taxon>
        <taxon>Myoidea</taxon>
        <taxon>Myidae</taxon>
        <taxon>Mya</taxon>
    </lineage>
</organism>
<evidence type="ECO:0000313" key="2">
    <source>
        <dbReference type="Proteomes" id="UP001164746"/>
    </source>
</evidence>
<accession>A0ABY7DCT5</accession>
<name>A0ABY7DCT5_MYAAR</name>
<reference evidence="1" key="1">
    <citation type="submission" date="2022-11" db="EMBL/GenBank/DDBJ databases">
        <title>Centuries of genome instability and evolution in soft-shell clam transmissible cancer (bioRxiv).</title>
        <authorList>
            <person name="Hart S.F.M."/>
            <person name="Yonemitsu M.A."/>
            <person name="Giersch R.M."/>
            <person name="Beal B.F."/>
            <person name="Arriagada G."/>
            <person name="Davis B.W."/>
            <person name="Ostrander E.A."/>
            <person name="Goff S.P."/>
            <person name="Metzger M.J."/>
        </authorList>
    </citation>
    <scope>NUCLEOTIDE SEQUENCE</scope>
    <source>
        <strain evidence="1">MELC-2E11</strain>
        <tissue evidence="1">Siphon/mantle</tissue>
    </source>
</reference>